<dbReference type="SMART" id="SM00421">
    <property type="entry name" value="HTH_LUXR"/>
    <property type="match status" value="1"/>
</dbReference>
<proteinExistence type="predicted"/>
<evidence type="ECO:0000259" key="3">
    <source>
        <dbReference type="SMART" id="SM00421"/>
    </source>
</evidence>
<evidence type="ECO:0000256" key="2">
    <source>
        <dbReference type="SAM" id="Phobius"/>
    </source>
</evidence>
<dbReference type="SUPFAM" id="SSF46894">
    <property type="entry name" value="C-terminal effector domain of the bipartite response regulators"/>
    <property type="match status" value="1"/>
</dbReference>
<feature type="transmembrane region" description="Helical" evidence="2">
    <location>
        <begin position="95"/>
        <end position="122"/>
    </location>
</feature>
<dbReference type="GO" id="GO:0006355">
    <property type="term" value="P:regulation of DNA-templated transcription"/>
    <property type="evidence" value="ECO:0007669"/>
    <property type="project" value="InterPro"/>
</dbReference>
<dbReference type="InterPro" id="IPR036388">
    <property type="entry name" value="WH-like_DNA-bd_sf"/>
</dbReference>
<dbReference type="AlphaFoldDB" id="A0A2T9JWI1"/>
<feature type="compositionally biased region" description="Basic and acidic residues" evidence="1">
    <location>
        <begin position="61"/>
        <end position="76"/>
    </location>
</feature>
<protein>
    <recommendedName>
        <fullName evidence="3">HTH luxR-type domain-containing protein</fullName>
    </recommendedName>
</protein>
<name>A0A2T9JWI1_9CAUL</name>
<keyword evidence="5" id="KW-1185">Reference proteome</keyword>
<organism evidence="4 5">
    <name type="scientific">Caulobacter radicis</name>
    <dbReference type="NCBI Taxonomy" id="2172650"/>
    <lineage>
        <taxon>Bacteria</taxon>
        <taxon>Pseudomonadati</taxon>
        <taxon>Pseudomonadota</taxon>
        <taxon>Alphaproteobacteria</taxon>
        <taxon>Caulobacterales</taxon>
        <taxon>Caulobacteraceae</taxon>
        <taxon>Caulobacter</taxon>
    </lineage>
</organism>
<feature type="region of interest" description="Disordered" evidence="1">
    <location>
        <begin position="59"/>
        <end position="89"/>
    </location>
</feature>
<feature type="domain" description="HTH luxR-type" evidence="3">
    <location>
        <begin position="1"/>
        <end position="55"/>
    </location>
</feature>
<evidence type="ECO:0000313" key="5">
    <source>
        <dbReference type="Proteomes" id="UP000244913"/>
    </source>
</evidence>
<accession>A0A2T9JWI1</accession>
<evidence type="ECO:0000256" key="1">
    <source>
        <dbReference type="SAM" id="MobiDB-lite"/>
    </source>
</evidence>
<dbReference type="InterPro" id="IPR016032">
    <property type="entry name" value="Sig_transdc_resp-reg_C-effctor"/>
</dbReference>
<keyword evidence="2" id="KW-1133">Transmembrane helix</keyword>
<dbReference type="InterPro" id="IPR000792">
    <property type="entry name" value="Tscrpt_reg_LuxR_C"/>
</dbReference>
<dbReference type="Gene3D" id="1.10.10.10">
    <property type="entry name" value="Winged helix-like DNA-binding domain superfamily/Winged helix DNA-binding domain"/>
    <property type="match status" value="1"/>
</dbReference>
<keyword evidence="2" id="KW-0472">Membrane</keyword>
<comment type="caution">
    <text evidence="4">The sequence shown here is derived from an EMBL/GenBank/DDBJ whole genome shotgun (WGS) entry which is preliminary data.</text>
</comment>
<dbReference type="EMBL" id="QDKP01000011">
    <property type="protein sequence ID" value="PVM88060.1"/>
    <property type="molecule type" value="Genomic_DNA"/>
</dbReference>
<gene>
    <name evidence="4" type="ORF">DDF65_03355</name>
</gene>
<sequence length="245" mass="25826">MSDAERRALLLLAHGHTAKTAAVELGVSEGSINERLREARRKAGVGSSRQLARIVAAEAQAGKDKAAPQENRDRKIGMAAPATRGQGRRRDLTPWAVWPVIAGAMTMIALAASIGAFVALAVARQPAPPAPSGTVAVRAATPSPPRVVAVSPMPGAVVPAGRLALTVTFDQPMQAGWSFVARDPATYPACERTPRQSADRRSFTLACAVEAGREYEVGFNSDRPRNFASETGAPAIPAMVRFKAR</sequence>
<dbReference type="GO" id="GO:0003677">
    <property type="term" value="F:DNA binding"/>
    <property type="evidence" value="ECO:0007669"/>
    <property type="project" value="InterPro"/>
</dbReference>
<evidence type="ECO:0000313" key="4">
    <source>
        <dbReference type="EMBL" id="PVM88060.1"/>
    </source>
</evidence>
<keyword evidence="2" id="KW-0812">Transmembrane</keyword>
<dbReference type="Proteomes" id="UP000244913">
    <property type="component" value="Unassembled WGS sequence"/>
</dbReference>
<reference evidence="4 5" key="1">
    <citation type="submission" date="2018-04" db="EMBL/GenBank/DDBJ databases">
        <title>The genome sequence of Caulobacter sp. 736.</title>
        <authorList>
            <person name="Gao J."/>
            <person name="Sun J."/>
        </authorList>
    </citation>
    <scope>NUCLEOTIDE SEQUENCE [LARGE SCALE GENOMIC DNA]</scope>
    <source>
        <strain evidence="4 5">736</strain>
    </source>
</reference>